<keyword evidence="3" id="KW-1185">Reference proteome</keyword>
<organism evidence="2 3">
    <name type="scientific">Trichogramma brassicae</name>
    <dbReference type="NCBI Taxonomy" id="86971"/>
    <lineage>
        <taxon>Eukaryota</taxon>
        <taxon>Metazoa</taxon>
        <taxon>Ecdysozoa</taxon>
        <taxon>Arthropoda</taxon>
        <taxon>Hexapoda</taxon>
        <taxon>Insecta</taxon>
        <taxon>Pterygota</taxon>
        <taxon>Neoptera</taxon>
        <taxon>Endopterygota</taxon>
        <taxon>Hymenoptera</taxon>
        <taxon>Apocrita</taxon>
        <taxon>Proctotrupomorpha</taxon>
        <taxon>Chalcidoidea</taxon>
        <taxon>Trichogrammatidae</taxon>
        <taxon>Trichogramma</taxon>
    </lineage>
</organism>
<reference evidence="2 3" key="1">
    <citation type="submission" date="2020-02" db="EMBL/GenBank/DDBJ databases">
        <authorList>
            <person name="Ferguson B K."/>
        </authorList>
    </citation>
    <scope>NUCLEOTIDE SEQUENCE [LARGE SCALE GENOMIC DNA]</scope>
</reference>
<feature type="compositionally biased region" description="Basic and acidic residues" evidence="1">
    <location>
        <begin position="16"/>
        <end position="27"/>
    </location>
</feature>
<dbReference type="Proteomes" id="UP000479190">
    <property type="component" value="Unassembled WGS sequence"/>
</dbReference>
<feature type="region of interest" description="Disordered" evidence="1">
    <location>
        <begin position="1"/>
        <end position="27"/>
    </location>
</feature>
<gene>
    <name evidence="2" type="ORF">TBRA_LOCUS260</name>
</gene>
<protein>
    <submittedName>
        <fullName evidence="2">Uncharacterized protein</fullName>
    </submittedName>
</protein>
<accession>A0A6H5HW85</accession>
<evidence type="ECO:0000256" key="1">
    <source>
        <dbReference type="SAM" id="MobiDB-lite"/>
    </source>
</evidence>
<name>A0A6H5HW85_9HYME</name>
<sequence length="185" mass="21225">MHGEDLSEPPPGRQRQSPDDLRHSVAHDTVRRVRCRKRLGHLLPHHIFHHTFGSLRLSERSDLLRGQLETGQRHSQAHGSDSLRREAVAAHHRLHDFIDNYMDHCAVLLLQQDDELVQDAGHFQNVQSVLHHSLLRLPRYLALPVGCGHVLLVHGAADARRSAGGHPLRSDSRFLNKYYMFQRIE</sequence>
<evidence type="ECO:0000313" key="3">
    <source>
        <dbReference type="Proteomes" id="UP000479190"/>
    </source>
</evidence>
<dbReference type="EMBL" id="CADCXV010000058">
    <property type="protein sequence ID" value="CAB0028030.1"/>
    <property type="molecule type" value="Genomic_DNA"/>
</dbReference>
<proteinExistence type="predicted"/>
<evidence type="ECO:0000313" key="2">
    <source>
        <dbReference type="EMBL" id="CAB0028030.1"/>
    </source>
</evidence>
<dbReference type="AlphaFoldDB" id="A0A6H5HW85"/>